<dbReference type="InterPro" id="IPR013226">
    <property type="entry name" value="Pal1"/>
</dbReference>
<organism evidence="2 3">
    <name type="scientific">Lepidopterella palustris CBS 459.81</name>
    <dbReference type="NCBI Taxonomy" id="1314670"/>
    <lineage>
        <taxon>Eukaryota</taxon>
        <taxon>Fungi</taxon>
        <taxon>Dikarya</taxon>
        <taxon>Ascomycota</taxon>
        <taxon>Pezizomycotina</taxon>
        <taxon>Dothideomycetes</taxon>
        <taxon>Pleosporomycetidae</taxon>
        <taxon>Mytilinidiales</taxon>
        <taxon>Argynnaceae</taxon>
        <taxon>Lepidopterella</taxon>
    </lineage>
</organism>
<feature type="compositionally biased region" description="Polar residues" evidence="1">
    <location>
        <begin position="16"/>
        <end position="50"/>
    </location>
</feature>
<feature type="region of interest" description="Disordered" evidence="1">
    <location>
        <begin position="329"/>
        <end position="465"/>
    </location>
</feature>
<evidence type="ECO:0000256" key="1">
    <source>
        <dbReference type="SAM" id="MobiDB-lite"/>
    </source>
</evidence>
<dbReference type="OrthoDB" id="5352132at2759"/>
<feature type="region of interest" description="Disordered" evidence="1">
    <location>
        <begin position="106"/>
        <end position="240"/>
    </location>
</feature>
<sequence>MIAELSMPDRRPSPGLQLNLSSNNPFRNRATSPAISSPSLPTPNSGNRPVSRNPFLASFEDEPTQPPKTPLLIDMSSVMKESPKKATFGTSAEELFFVKLFANYPTSSQNNLSMNDSTENKALLSRGPPQRSGTLPLQGHRPTRSGEEDRLLRSGPPRGPPRPRALPGQKIPIGSPDRSENRRPRRNSESSMIDKGSLDPDEERKRRERRKEREARARDGKDGKDGKSRSGRVRKPHGLDLIDKLDVTGIYGPGLFHHDGPFDACNPHRNRKKDHRAPMQAFPANSANNALGGSGPINKNIDLEKFHGRGAEGFTDFARSGADSNLDAFGKKRPSLEQRSISFNPKDRVEPIHGEETIGLGTSTFLEGAPASRTAIQRRESENEAAALQNGGLGRKKSIAQRIRGISQPRRGFGEGGPRITSPESRYEGRPGGVNGVTTPGSPPPALPTKNPQSAGGYAKMNEQNPFFDDYDEAYEKKGATIKVAEPEPKDVTPMPTRAPPDSTMRGNGSEGRMTTDSTDGLENGKSTNGFLSRVKSLKGGKRTRPERRPS</sequence>
<protein>
    <submittedName>
        <fullName evidence="2">Pal1-domain-containing protein</fullName>
    </submittedName>
</protein>
<dbReference type="EMBL" id="KV745188">
    <property type="protein sequence ID" value="OCK76700.1"/>
    <property type="molecule type" value="Genomic_DNA"/>
</dbReference>
<dbReference type="PANTHER" id="PTHR28307:SF2">
    <property type="entry name" value="PROTEIN PAL1"/>
    <property type="match status" value="1"/>
</dbReference>
<reference evidence="2 3" key="1">
    <citation type="journal article" date="2016" name="Nat. Commun.">
        <title>Ectomycorrhizal ecology is imprinted in the genome of the dominant symbiotic fungus Cenococcum geophilum.</title>
        <authorList>
            <consortium name="DOE Joint Genome Institute"/>
            <person name="Peter M."/>
            <person name="Kohler A."/>
            <person name="Ohm R.A."/>
            <person name="Kuo A."/>
            <person name="Krutzmann J."/>
            <person name="Morin E."/>
            <person name="Arend M."/>
            <person name="Barry K.W."/>
            <person name="Binder M."/>
            <person name="Choi C."/>
            <person name="Clum A."/>
            <person name="Copeland A."/>
            <person name="Grisel N."/>
            <person name="Haridas S."/>
            <person name="Kipfer T."/>
            <person name="LaButti K."/>
            <person name="Lindquist E."/>
            <person name="Lipzen A."/>
            <person name="Maire R."/>
            <person name="Meier B."/>
            <person name="Mihaltcheva S."/>
            <person name="Molinier V."/>
            <person name="Murat C."/>
            <person name="Poggeler S."/>
            <person name="Quandt C.A."/>
            <person name="Sperisen C."/>
            <person name="Tritt A."/>
            <person name="Tisserant E."/>
            <person name="Crous P.W."/>
            <person name="Henrissat B."/>
            <person name="Nehls U."/>
            <person name="Egli S."/>
            <person name="Spatafora J.W."/>
            <person name="Grigoriev I.V."/>
            <person name="Martin F.M."/>
        </authorList>
    </citation>
    <scope>NUCLEOTIDE SEQUENCE [LARGE SCALE GENOMIC DNA]</scope>
    <source>
        <strain evidence="2 3">CBS 459.81</strain>
    </source>
</reference>
<dbReference type="PANTHER" id="PTHR28307">
    <property type="entry name" value="PROTEIN PAL1"/>
    <property type="match status" value="1"/>
</dbReference>
<evidence type="ECO:0000313" key="3">
    <source>
        <dbReference type="Proteomes" id="UP000250266"/>
    </source>
</evidence>
<evidence type="ECO:0000313" key="2">
    <source>
        <dbReference type="EMBL" id="OCK76700.1"/>
    </source>
</evidence>
<feature type="compositionally biased region" description="Basic and acidic residues" evidence="1">
    <location>
        <begin position="196"/>
        <end position="228"/>
    </location>
</feature>
<dbReference type="Proteomes" id="UP000250266">
    <property type="component" value="Unassembled WGS sequence"/>
</dbReference>
<feature type="compositionally biased region" description="Polar residues" evidence="1">
    <location>
        <begin position="513"/>
        <end position="531"/>
    </location>
</feature>
<proteinExistence type="predicted"/>
<feature type="compositionally biased region" description="Polar residues" evidence="1">
    <location>
        <begin position="106"/>
        <end position="117"/>
    </location>
</feature>
<gene>
    <name evidence="2" type="ORF">K432DRAFT_419066</name>
</gene>
<keyword evidence="3" id="KW-1185">Reference proteome</keyword>
<feature type="region of interest" description="Disordered" evidence="1">
    <location>
        <begin position="481"/>
        <end position="551"/>
    </location>
</feature>
<feature type="compositionally biased region" description="Basic residues" evidence="1">
    <location>
        <begin position="536"/>
        <end position="551"/>
    </location>
</feature>
<dbReference type="AlphaFoldDB" id="A0A8E2JBP2"/>
<feature type="compositionally biased region" description="Basic and acidic residues" evidence="1">
    <location>
        <begin position="345"/>
        <end position="356"/>
    </location>
</feature>
<name>A0A8E2JBP2_9PEZI</name>
<feature type="compositionally biased region" description="Basic and acidic residues" evidence="1">
    <location>
        <begin position="481"/>
        <end position="491"/>
    </location>
</feature>
<dbReference type="GO" id="GO:0005737">
    <property type="term" value="C:cytoplasm"/>
    <property type="evidence" value="ECO:0007669"/>
    <property type="project" value="TreeGrafter"/>
</dbReference>
<feature type="region of interest" description="Disordered" evidence="1">
    <location>
        <begin position="1"/>
        <end position="71"/>
    </location>
</feature>
<feature type="compositionally biased region" description="Basic and acidic residues" evidence="1">
    <location>
        <begin position="177"/>
        <end position="188"/>
    </location>
</feature>
<accession>A0A8E2JBP2</accession>
<dbReference type="Pfam" id="PF08316">
    <property type="entry name" value="Pal1"/>
    <property type="match status" value="1"/>
</dbReference>